<keyword evidence="13" id="KW-0732">Signal</keyword>
<gene>
    <name evidence="15" type="ORF">GUJ93_ZPchr0011g27908</name>
</gene>
<comment type="similarity">
    <text evidence="3 12">Belongs to the PP2C family.</text>
</comment>
<evidence type="ECO:0000256" key="13">
    <source>
        <dbReference type="SAM" id="SignalP"/>
    </source>
</evidence>
<dbReference type="SMART" id="SM00331">
    <property type="entry name" value="PP2C_SIG"/>
    <property type="match status" value="1"/>
</dbReference>
<evidence type="ECO:0000256" key="9">
    <source>
        <dbReference type="ARBA" id="ARBA00023211"/>
    </source>
</evidence>
<dbReference type="GO" id="GO:0046872">
    <property type="term" value="F:metal ion binding"/>
    <property type="evidence" value="ECO:0007669"/>
    <property type="project" value="UniProtKB-KW"/>
</dbReference>
<keyword evidence="6 12" id="KW-0378">Hydrolase</keyword>
<accession>A0A8J5WM31</accession>
<dbReference type="OrthoDB" id="10264738at2759"/>
<evidence type="ECO:0000256" key="2">
    <source>
        <dbReference type="ARBA" id="ARBA00001946"/>
    </source>
</evidence>
<comment type="caution">
    <text evidence="15">The sequence shown here is derived from an EMBL/GenBank/DDBJ whole genome shotgun (WGS) entry which is preliminary data.</text>
</comment>
<evidence type="ECO:0000256" key="7">
    <source>
        <dbReference type="ARBA" id="ARBA00022842"/>
    </source>
</evidence>
<name>A0A8J5WM31_ZIZPA</name>
<dbReference type="Proteomes" id="UP000729402">
    <property type="component" value="Unassembled WGS sequence"/>
</dbReference>
<dbReference type="CDD" id="cd00143">
    <property type="entry name" value="PP2Cc"/>
    <property type="match status" value="1"/>
</dbReference>
<evidence type="ECO:0000256" key="10">
    <source>
        <dbReference type="ARBA" id="ARBA00047761"/>
    </source>
</evidence>
<protein>
    <recommendedName>
        <fullName evidence="4">protein-serine/threonine phosphatase</fullName>
        <ecNumber evidence="4">3.1.3.16</ecNumber>
    </recommendedName>
</protein>
<evidence type="ECO:0000256" key="12">
    <source>
        <dbReference type="RuleBase" id="RU003465"/>
    </source>
</evidence>
<evidence type="ECO:0000259" key="14">
    <source>
        <dbReference type="PROSITE" id="PS51746"/>
    </source>
</evidence>
<dbReference type="AlphaFoldDB" id="A0A8J5WM31"/>
<evidence type="ECO:0000256" key="1">
    <source>
        <dbReference type="ARBA" id="ARBA00001936"/>
    </source>
</evidence>
<dbReference type="PANTHER" id="PTHR47992">
    <property type="entry name" value="PROTEIN PHOSPHATASE"/>
    <property type="match status" value="1"/>
</dbReference>
<dbReference type="EC" id="3.1.3.16" evidence="4"/>
<organism evidence="15 16">
    <name type="scientific">Zizania palustris</name>
    <name type="common">Northern wild rice</name>
    <dbReference type="NCBI Taxonomy" id="103762"/>
    <lineage>
        <taxon>Eukaryota</taxon>
        <taxon>Viridiplantae</taxon>
        <taxon>Streptophyta</taxon>
        <taxon>Embryophyta</taxon>
        <taxon>Tracheophyta</taxon>
        <taxon>Spermatophyta</taxon>
        <taxon>Magnoliopsida</taxon>
        <taxon>Liliopsida</taxon>
        <taxon>Poales</taxon>
        <taxon>Poaceae</taxon>
        <taxon>BOP clade</taxon>
        <taxon>Oryzoideae</taxon>
        <taxon>Oryzeae</taxon>
        <taxon>Zizaniinae</taxon>
        <taxon>Zizania</taxon>
    </lineage>
</organism>
<dbReference type="Pfam" id="PF00481">
    <property type="entry name" value="PP2C"/>
    <property type="match status" value="1"/>
</dbReference>
<comment type="catalytic activity">
    <reaction evidence="11">
        <text>O-phospho-L-threonyl-[protein] + H2O = L-threonyl-[protein] + phosphate</text>
        <dbReference type="Rhea" id="RHEA:47004"/>
        <dbReference type="Rhea" id="RHEA-COMP:11060"/>
        <dbReference type="Rhea" id="RHEA-COMP:11605"/>
        <dbReference type="ChEBI" id="CHEBI:15377"/>
        <dbReference type="ChEBI" id="CHEBI:30013"/>
        <dbReference type="ChEBI" id="CHEBI:43474"/>
        <dbReference type="ChEBI" id="CHEBI:61977"/>
        <dbReference type="EC" id="3.1.3.16"/>
    </reaction>
</comment>
<evidence type="ECO:0000256" key="4">
    <source>
        <dbReference type="ARBA" id="ARBA00013081"/>
    </source>
</evidence>
<dbReference type="PROSITE" id="PS01032">
    <property type="entry name" value="PPM_1"/>
    <property type="match status" value="1"/>
</dbReference>
<dbReference type="FunFam" id="3.60.40.10:FF:000079">
    <property type="entry name" value="Probable protein phosphatase 2C 74"/>
    <property type="match status" value="1"/>
</dbReference>
<dbReference type="GO" id="GO:0004722">
    <property type="term" value="F:protein serine/threonine phosphatase activity"/>
    <property type="evidence" value="ECO:0007669"/>
    <property type="project" value="UniProtKB-EC"/>
</dbReference>
<sequence length="432" mass="44475">MLLCCGKVHFFCSAVAALFAGLANVIRSEAATIMLCCSPVPAASSPATGAGLIAAALSSSRRKVHHHGAHLFAEREQELSVTAVAPAAAAVMASASAAACDGVDEAELPARTKQAALAARRPSKLVIPAASDATGQTLLREVMESAAAAAAAKEEAEVEVEGDGFWVASRRGARHAMEDGYGVITDHKIAGHSSRLAFYGVYDGHGGRAAADFVSGRLGNSVVAAAVTTSQRSSTSSPSPAVADCIAAAIRAAYLATDSEFLSQGARGGACATTALVIEGELYVANVGDCRAVISRGGSAIALTSDHTAAREDERARIESSGGYVSCGSNGVWRVQDSLAVSRAFGDGGLKRWVVAEPEVSKTRLATGCEFLVIASDGLWNKVSNQEAVDAVAATGSKHSVASCRRLVDMARQRGSRDDITVMVVDLKRFLP</sequence>
<reference evidence="15" key="1">
    <citation type="journal article" date="2021" name="bioRxiv">
        <title>Whole Genome Assembly and Annotation of Northern Wild Rice, Zizania palustris L., Supports a Whole Genome Duplication in the Zizania Genus.</title>
        <authorList>
            <person name="Haas M."/>
            <person name="Kono T."/>
            <person name="Macchietto M."/>
            <person name="Millas R."/>
            <person name="McGilp L."/>
            <person name="Shao M."/>
            <person name="Duquette J."/>
            <person name="Hirsch C.N."/>
            <person name="Kimball J."/>
        </authorList>
    </citation>
    <scope>NUCLEOTIDE SEQUENCE</scope>
    <source>
        <tissue evidence="15">Fresh leaf tissue</tissue>
    </source>
</reference>
<evidence type="ECO:0000256" key="5">
    <source>
        <dbReference type="ARBA" id="ARBA00022723"/>
    </source>
</evidence>
<evidence type="ECO:0000256" key="8">
    <source>
        <dbReference type="ARBA" id="ARBA00022912"/>
    </source>
</evidence>
<proteinExistence type="inferred from homology"/>
<dbReference type="EMBL" id="JAAALK010000081">
    <property type="protein sequence ID" value="KAG8090939.1"/>
    <property type="molecule type" value="Genomic_DNA"/>
</dbReference>
<evidence type="ECO:0000313" key="16">
    <source>
        <dbReference type="Proteomes" id="UP000729402"/>
    </source>
</evidence>
<dbReference type="InterPro" id="IPR001932">
    <property type="entry name" value="PPM-type_phosphatase-like_dom"/>
</dbReference>
<keyword evidence="7" id="KW-0460">Magnesium</keyword>
<dbReference type="PROSITE" id="PS51746">
    <property type="entry name" value="PPM_2"/>
    <property type="match status" value="1"/>
</dbReference>
<evidence type="ECO:0000256" key="3">
    <source>
        <dbReference type="ARBA" id="ARBA00006702"/>
    </source>
</evidence>
<keyword evidence="8 12" id="KW-0904">Protein phosphatase</keyword>
<feature type="signal peptide" evidence="13">
    <location>
        <begin position="1"/>
        <end position="30"/>
    </location>
</feature>
<comment type="catalytic activity">
    <reaction evidence="10">
        <text>O-phospho-L-seryl-[protein] + H2O = L-seryl-[protein] + phosphate</text>
        <dbReference type="Rhea" id="RHEA:20629"/>
        <dbReference type="Rhea" id="RHEA-COMP:9863"/>
        <dbReference type="Rhea" id="RHEA-COMP:11604"/>
        <dbReference type="ChEBI" id="CHEBI:15377"/>
        <dbReference type="ChEBI" id="CHEBI:29999"/>
        <dbReference type="ChEBI" id="CHEBI:43474"/>
        <dbReference type="ChEBI" id="CHEBI:83421"/>
        <dbReference type="EC" id="3.1.3.16"/>
    </reaction>
</comment>
<feature type="chain" id="PRO_5035291757" description="protein-serine/threonine phosphatase" evidence="13">
    <location>
        <begin position="31"/>
        <end position="432"/>
    </location>
</feature>
<dbReference type="InterPro" id="IPR000222">
    <property type="entry name" value="PP2C_BS"/>
</dbReference>
<dbReference type="SMART" id="SM00332">
    <property type="entry name" value="PP2Cc"/>
    <property type="match status" value="1"/>
</dbReference>
<evidence type="ECO:0000256" key="11">
    <source>
        <dbReference type="ARBA" id="ARBA00048336"/>
    </source>
</evidence>
<reference evidence="15" key="2">
    <citation type="submission" date="2021-02" db="EMBL/GenBank/DDBJ databases">
        <authorList>
            <person name="Kimball J.A."/>
            <person name="Haas M.W."/>
            <person name="Macchietto M."/>
            <person name="Kono T."/>
            <person name="Duquette J."/>
            <person name="Shao M."/>
        </authorList>
    </citation>
    <scope>NUCLEOTIDE SEQUENCE</scope>
    <source>
        <tissue evidence="15">Fresh leaf tissue</tissue>
    </source>
</reference>
<feature type="domain" description="PPM-type phosphatase" evidence="14">
    <location>
        <begin position="164"/>
        <end position="427"/>
    </location>
</feature>
<evidence type="ECO:0000256" key="6">
    <source>
        <dbReference type="ARBA" id="ARBA00022801"/>
    </source>
</evidence>
<keyword evidence="16" id="KW-1185">Reference proteome</keyword>
<comment type="cofactor">
    <cofactor evidence="2">
        <name>Mg(2+)</name>
        <dbReference type="ChEBI" id="CHEBI:18420"/>
    </cofactor>
</comment>
<comment type="cofactor">
    <cofactor evidence="1">
        <name>Mn(2+)</name>
        <dbReference type="ChEBI" id="CHEBI:29035"/>
    </cofactor>
</comment>
<keyword evidence="9" id="KW-0464">Manganese</keyword>
<evidence type="ECO:0000313" key="15">
    <source>
        <dbReference type="EMBL" id="KAG8090939.1"/>
    </source>
</evidence>
<keyword evidence="5" id="KW-0479">Metal-binding</keyword>
<dbReference type="InterPro" id="IPR015655">
    <property type="entry name" value="PP2C"/>
</dbReference>